<evidence type="ECO:0000256" key="1">
    <source>
        <dbReference type="SAM" id="Phobius"/>
    </source>
</evidence>
<keyword evidence="1" id="KW-0812">Transmembrane</keyword>
<dbReference type="InParanoid" id="A0A059CZE2"/>
<evidence type="ECO:0000313" key="2">
    <source>
        <dbReference type="EMBL" id="KCW83584.1"/>
    </source>
</evidence>
<keyword evidence="1" id="KW-0472">Membrane</keyword>
<dbReference type="EMBL" id="KK198754">
    <property type="protein sequence ID" value="KCW83584.1"/>
    <property type="molecule type" value="Genomic_DNA"/>
</dbReference>
<reference evidence="2" key="1">
    <citation type="submission" date="2013-07" db="EMBL/GenBank/DDBJ databases">
        <title>The genome of Eucalyptus grandis.</title>
        <authorList>
            <person name="Schmutz J."/>
            <person name="Hayes R."/>
            <person name="Myburg A."/>
            <person name="Tuskan G."/>
            <person name="Grattapaglia D."/>
            <person name="Rokhsar D.S."/>
        </authorList>
    </citation>
    <scope>NUCLEOTIDE SEQUENCE</scope>
    <source>
        <tissue evidence="2">Leaf extractions</tissue>
    </source>
</reference>
<protein>
    <submittedName>
        <fullName evidence="2">Uncharacterized protein</fullName>
    </submittedName>
</protein>
<gene>
    <name evidence="2" type="ORF">EUGRSUZ_B00475</name>
</gene>
<feature type="transmembrane region" description="Helical" evidence="1">
    <location>
        <begin position="20"/>
        <end position="37"/>
    </location>
</feature>
<proteinExistence type="predicted"/>
<sequence length="87" mass="10457">MLIRLSTHVWVKVEFGLTPSFHFVLLYNHVSMCILGCKKYVGLRSNCNSNGTRYRNWVITCIWNFDVASRFLLYMRMEHYKPIQRPR</sequence>
<name>A0A059CZE2_EUCGR</name>
<accession>A0A059CZE2</accession>
<dbReference type="Gramene" id="KCW83584">
    <property type="protein sequence ID" value="KCW83584"/>
    <property type="gene ID" value="EUGRSUZ_B00475"/>
</dbReference>
<dbReference type="AlphaFoldDB" id="A0A059CZE2"/>
<keyword evidence="1" id="KW-1133">Transmembrane helix</keyword>
<organism evidence="2">
    <name type="scientific">Eucalyptus grandis</name>
    <name type="common">Flooded gum</name>
    <dbReference type="NCBI Taxonomy" id="71139"/>
    <lineage>
        <taxon>Eukaryota</taxon>
        <taxon>Viridiplantae</taxon>
        <taxon>Streptophyta</taxon>
        <taxon>Embryophyta</taxon>
        <taxon>Tracheophyta</taxon>
        <taxon>Spermatophyta</taxon>
        <taxon>Magnoliopsida</taxon>
        <taxon>eudicotyledons</taxon>
        <taxon>Gunneridae</taxon>
        <taxon>Pentapetalae</taxon>
        <taxon>rosids</taxon>
        <taxon>malvids</taxon>
        <taxon>Myrtales</taxon>
        <taxon>Myrtaceae</taxon>
        <taxon>Myrtoideae</taxon>
        <taxon>Eucalypteae</taxon>
        <taxon>Eucalyptus</taxon>
    </lineage>
</organism>